<accession>A0A7S4I6Q8</accession>
<evidence type="ECO:0000256" key="1">
    <source>
        <dbReference type="ARBA" id="ARBA00022723"/>
    </source>
</evidence>
<keyword evidence="3" id="KW-0804">Transcription</keyword>
<keyword evidence="3" id="KW-0223">Dioxygenase</keyword>
<evidence type="ECO:0000259" key="4">
    <source>
        <dbReference type="PROSITE" id="PS51184"/>
    </source>
</evidence>
<comment type="function">
    <text evidence="3">Oxygenase that can act as both a histone lysine demethylase and a ribosomal histidine hydroxylase.</text>
</comment>
<dbReference type="PANTHER" id="PTHR13096:SF8">
    <property type="entry name" value="RIBOSOMAL OXYGENASE 1"/>
    <property type="match status" value="1"/>
</dbReference>
<dbReference type="Pfam" id="PF08007">
    <property type="entry name" value="JmjC_2"/>
    <property type="match status" value="1"/>
</dbReference>
<gene>
    <name evidence="5" type="ORF">OAUR00152_LOCUS8102</name>
</gene>
<evidence type="ECO:0000256" key="2">
    <source>
        <dbReference type="ARBA" id="ARBA00023004"/>
    </source>
</evidence>
<organism evidence="5">
    <name type="scientific">Odontella aurita</name>
    <dbReference type="NCBI Taxonomy" id="265563"/>
    <lineage>
        <taxon>Eukaryota</taxon>
        <taxon>Sar</taxon>
        <taxon>Stramenopiles</taxon>
        <taxon>Ochrophyta</taxon>
        <taxon>Bacillariophyta</taxon>
        <taxon>Mediophyceae</taxon>
        <taxon>Biddulphiophycidae</taxon>
        <taxon>Eupodiscales</taxon>
        <taxon>Odontellaceae</taxon>
        <taxon>Odontella</taxon>
    </lineage>
</organism>
<comment type="cofactor">
    <cofactor evidence="3">
        <name>Fe(2+)</name>
        <dbReference type="ChEBI" id="CHEBI:29033"/>
    </cofactor>
    <text evidence="3">Binds 1 Fe(2+) ion per subunit.</text>
</comment>
<keyword evidence="3" id="KW-0539">Nucleus</keyword>
<sequence>MPSLFDSILFLADKIITTSRTISHVPGDDCSWTLELGPFDRDRDDSIRFMFDDRLSSLPMPFKIADGGVDDDGSSQRKRRRKIKSTVIVNDVDRFHPPLSDWLASTFSFAPRWRLDDAQISLSENGGGIGPHVDDYDVVLVQAAGTRTWEVGRRFLGREEEFDRLEEGLDVRILRGWGEDEEAGGVERFELSPGDALYLPPRVIHKGTATSDGCITLSVGFRSPSALDLVSRAAEIMGNDDRALDKATKRYVDPDLMDGLHTLGGSSSSAATDNEITPDAKERAKALVLDAVSELLDNTDSWDEFVGRAFTESKRVRMGYPLALDELDDESRAELGDWGDPSGAVRAVLDKRRGVLRHAEGVAFGHSTVEEGPGGGESLGRWRCRIFADGEMWEVRSENCGNVDREEASAYLAAIANNPMITGECFGGKAVPSEVKSILEDLVSRGYLYGYDE</sequence>
<proteinExistence type="inferred from homology"/>
<evidence type="ECO:0000313" key="5">
    <source>
        <dbReference type="EMBL" id="CAE2220360.1"/>
    </source>
</evidence>
<dbReference type="EC" id="1.14.11.-" evidence="3"/>
<feature type="domain" description="JmjC" evidence="4">
    <location>
        <begin position="85"/>
        <end position="238"/>
    </location>
</feature>
<dbReference type="Gene3D" id="3.40.366.30">
    <property type="entry name" value="50S ribosomal protein L16 arginine hydroxylase, Chain A, Domain 2"/>
    <property type="match status" value="1"/>
</dbReference>
<evidence type="ECO:0000256" key="3">
    <source>
        <dbReference type="RuleBase" id="RU366061"/>
    </source>
</evidence>
<protein>
    <recommendedName>
        <fullName evidence="3">Bifunctional lysine-specific demethylase and histidyl-hydroxylase</fullName>
        <ecNumber evidence="3">1.14.11.-</ecNumber>
    </recommendedName>
</protein>
<dbReference type="GO" id="GO:0005506">
    <property type="term" value="F:iron ion binding"/>
    <property type="evidence" value="ECO:0007669"/>
    <property type="project" value="UniProtKB-UniRule"/>
</dbReference>
<dbReference type="EMBL" id="HBKQ01011944">
    <property type="protein sequence ID" value="CAE2220360.1"/>
    <property type="molecule type" value="Transcribed_RNA"/>
</dbReference>
<dbReference type="PROSITE" id="PS51184">
    <property type="entry name" value="JMJC"/>
    <property type="match status" value="1"/>
</dbReference>
<dbReference type="InterPro" id="IPR003347">
    <property type="entry name" value="JmjC_dom"/>
</dbReference>
<dbReference type="SMART" id="SM00558">
    <property type="entry name" value="JmjC"/>
    <property type="match status" value="1"/>
</dbReference>
<reference evidence="5" key="1">
    <citation type="submission" date="2021-01" db="EMBL/GenBank/DDBJ databases">
        <authorList>
            <person name="Corre E."/>
            <person name="Pelletier E."/>
            <person name="Niang G."/>
            <person name="Scheremetjew M."/>
            <person name="Finn R."/>
            <person name="Kale V."/>
            <person name="Holt S."/>
            <person name="Cochrane G."/>
            <person name="Meng A."/>
            <person name="Brown T."/>
            <person name="Cohen L."/>
        </authorList>
    </citation>
    <scope>NUCLEOTIDE SEQUENCE</scope>
    <source>
        <strain evidence="5">Isolate 1302-5</strain>
    </source>
</reference>
<dbReference type="SUPFAM" id="SSF51197">
    <property type="entry name" value="Clavaminate synthase-like"/>
    <property type="match status" value="1"/>
</dbReference>
<keyword evidence="3" id="KW-0805">Transcription regulation</keyword>
<comment type="subcellular location">
    <subcellularLocation>
        <location evidence="3">Nucleus</location>
    </subcellularLocation>
</comment>
<dbReference type="InterPro" id="IPR039994">
    <property type="entry name" value="NO66-like"/>
</dbReference>
<name>A0A7S4I6Q8_9STRA</name>
<dbReference type="GO" id="GO:0016706">
    <property type="term" value="F:2-oxoglutarate-dependent dioxygenase activity"/>
    <property type="evidence" value="ECO:0007669"/>
    <property type="project" value="UniProtKB-UniRule"/>
</dbReference>
<keyword evidence="2 3" id="KW-0408">Iron</keyword>
<dbReference type="GO" id="GO:0005634">
    <property type="term" value="C:nucleus"/>
    <property type="evidence" value="ECO:0007669"/>
    <property type="project" value="UniProtKB-SubCell"/>
</dbReference>
<comment type="similarity">
    <text evidence="3">Belongs to the ROX family.</text>
</comment>
<keyword evidence="1 3" id="KW-0479">Metal-binding</keyword>
<dbReference type="PANTHER" id="PTHR13096">
    <property type="entry name" value="MINA53 MYC INDUCED NUCLEAR ANTIGEN"/>
    <property type="match status" value="1"/>
</dbReference>
<dbReference type="Gene3D" id="2.60.120.650">
    <property type="entry name" value="Cupin"/>
    <property type="match status" value="1"/>
</dbReference>
<keyword evidence="3" id="KW-0560">Oxidoreductase</keyword>
<dbReference type="AlphaFoldDB" id="A0A7S4I6Q8"/>